<protein>
    <submittedName>
        <fullName evidence="8">DUF1049 domain-containing protein</fullName>
    </submittedName>
</protein>
<keyword evidence="9" id="KW-1185">Reference proteome</keyword>
<dbReference type="OrthoDB" id="7868067at2"/>
<evidence type="ECO:0000256" key="6">
    <source>
        <dbReference type="SAM" id="Phobius"/>
    </source>
</evidence>
<evidence type="ECO:0000313" key="8">
    <source>
        <dbReference type="EMBL" id="PHP68717.1"/>
    </source>
</evidence>
<gene>
    <name evidence="8" type="ORF">CSC94_01600</name>
</gene>
<dbReference type="GO" id="GO:0005886">
    <property type="term" value="C:plasma membrane"/>
    <property type="evidence" value="ECO:0007669"/>
    <property type="project" value="InterPro"/>
</dbReference>
<keyword evidence="4 6" id="KW-0472">Membrane</keyword>
<evidence type="ECO:0000256" key="3">
    <source>
        <dbReference type="ARBA" id="ARBA00022989"/>
    </source>
</evidence>
<keyword evidence="3 6" id="KW-1133">Transmembrane helix</keyword>
<sequence>MLNRLVTVLILVPVAVVLIALAVANRGAVPFTLDPFNPGNPVLTVQWPLFAYLFLALVLGMVIGSFATWWTQGRYRKQARQRGREVKELRAAETAKVTGTSTALAPSHN</sequence>
<evidence type="ECO:0000313" key="9">
    <source>
        <dbReference type="Proteomes" id="UP000221168"/>
    </source>
</evidence>
<evidence type="ECO:0000256" key="2">
    <source>
        <dbReference type="ARBA" id="ARBA00022692"/>
    </source>
</evidence>
<evidence type="ECO:0000256" key="1">
    <source>
        <dbReference type="ARBA" id="ARBA00022475"/>
    </source>
</evidence>
<organism evidence="8 9">
    <name type="scientific">Zhengella mangrovi</name>
    <dbReference type="NCBI Taxonomy" id="1982044"/>
    <lineage>
        <taxon>Bacteria</taxon>
        <taxon>Pseudomonadati</taxon>
        <taxon>Pseudomonadota</taxon>
        <taxon>Alphaproteobacteria</taxon>
        <taxon>Hyphomicrobiales</taxon>
        <taxon>Notoacmeibacteraceae</taxon>
        <taxon>Zhengella</taxon>
    </lineage>
</organism>
<dbReference type="InterPro" id="IPR010445">
    <property type="entry name" value="LapA_dom"/>
</dbReference>
<proteinExistence type="predicted"/>
<evidence type="ECO:0000256" key="4">
    <source>
        <dbReference type="ARBA" id="ARBA00023136"/>
    </source>
</evidence>
<reference evidence="8 9" key="1">
    <citation type="submission" date="2017-10" db="EMBL/GenBank/DDBJ databases">
        <title>Sedimentibacterium mangrovi gen. nov., sp. nov., a novel member of family Phyllobacteriacea isolated from mangrove sediment.</title>
        <authorList>
            <person name="Liao H."/>
            <person name="Tian Y."/>
        </authorList>
    </citation>
    <scope>NUCLEOTIDE SEQUENCE [LARGE SCALE GENOMIC DNA]</scope>
    <source>
        <strain evidence="8 9">X9-2-2</strain>
    </source>
</reference>
<comment type="caution">
    <text evidence="8">The sequence shown here is derived from an EMBL/GenBank/DDBJ whole genome shotgun (WGS) entry which is preliminary data.</text>
</comment>
<feature type="domain" description="Lipopolysaccharide assembly protein A" evidence="7">
    <location>
        <begin position="44"/>
        <end position="91"/>
    </location>
</feature>
<evidence type="ECO:0000259" key="7">
    <source>
        <dbReference type="Pfam" id="PF06305"/>
    </source>
</evidence>
<feature type="transmembrane region" description="Helical" evidence="6">
    <location>
        <begin position="50"/>
        <end position="70"/>
    </location>
</feature>
<name>A0A2G1QT51_9HYPH</name>
<evidence type="ECO:0000256" key="5">
    <source>
        <dbReference type="SAM" id="MobiDB-lite"/>
    </source>
</evidence>
<dbReference type="Pfam" id="PF06305">
    <property type="entry name" value="LapA_dom"/>
    <property type="match status" value="1"/>
</dbReference>
<dbReference type="EMBL" id="PDVP01000001">
    <property type="protein sequence ID" value="PHP68717.1"/>
    <property type="molecule type" value="Genomic_DNA"/>
</dbReference>
<dbReference type="Proteomes" id="UP000221168">
    <property type="component" value="Unassembled WGS sequence"/>
</dbReference>
<dbReference type="RefSeq" id="WP_099303058.1">
    <property type="nucleotide sequence ID" value="NZ_PDVP01000001.1"/>
</dbReference>
<keyword evidence="2 6" id="KW-0812">Transmembrane</keyword>
<keyword evidence="1" id="KW-1003">Cell membrane</keyword>
<accession>A0A2G1QT51</accession>
<dbReference type="AlphaFoldDB" id="A0A2G1QT51"/>
<feature type="region of interest" description="Disordered" evidence="5">
    <location>
        <begin position="86"/>
        <end position="109"/>
    </location>
</feature>
<feature type="compositionally biased region" description="Polar residues" evidence="5">
    <location>
        <begin position="97"/>
        <end position="109"/>
    </location>
</feature>